<dbReference type="Proteomes" id="UP000035301">
    <property type="component" value="Unassembled WGS sequence"/>
</dbReference>
<dbReference type="Gene3D" id="3.40.50.300">
    <property type="entry name" value="P-loop containing nucleotide triphosphate hydrolases"/>
    <property type="match status" value="1"/>
</dbReference>
<dbReference type="InterPro" id="IPR027417">
    <property type="entry name" value="P-loop_NTPase"/>
</dbReference>
<dbReference type="NCBIfam" id="TIGR00231">
    <property type="entry name" value="small_GTP"/>
    <property type="match status" value="1"/>
</dbReference>
<keyword evidence="3" id="KW-1185">Reference proteome</keyword>
<sequence length="161" mass="17348">MAEGRLKIVVFGSFNAGKSSFIQALDPRSRHIEASSEEGPTTVAFDFGRLMVGDKSIFLFGTPGQERFEFVRQILSRGMDGAIIVVDATTGVDAMTRHLYDQLKALKVPLAFMANKCDSPGAVPEAVSRDLPGEMVHPISARNGENVHAALDAFVATLPAR</sequence>
<dbReference type="AlphaFoldDB" id="A0A0H1R043"/>
<evidence type="ECO:0000259" key="1">
    <source>
        <dbReference type="Pfam" id="PF00009"/>
    </source>
</evidence>
<dbReference type="InterPro" id="IPR052705">
    <property type="entry name" value="Gliding_Motility_GTPase"/>
</dbReference>
<accession>A0A0H1R043</accession>
<organism evidence="2 3">
    <name type="scientific">Methanoculleus sediminis</name>
    <dbReference type="NCBI Taxonomy" id="1550566"/>
    <lineage>
        <taxon>Archaea</taxon>
        <taxon>Methanobacteriati</taxon>
        <taxon>Methanobacteriota</taxon>
        <taxon>Stenosarchaea group</taxon>
        <taxon>Methanomicrobia</taxon>
        <taxon>Methanomicrobiales</taxon>
        <taxon>Methanomicrobiaceae</taxon>
        <taxon>Methanoculleus</taxon>
    </lineage>
</organism>
<dbReference type="PANTHER" id="PTHR42708:SF1">
    <property type="entry name" value="GLIDING MOTILITY PROTEIN MGLA"/>
    <property type="match status" value="1"/>
</dbReference>
<dbReference type="Pfam" id="PF00009">
    <property type="entry name" value="GTP_EFTU"/>
    <property type="match status" value="1"/>
</dbReference>
<dbReference type="EMBL" id="JXOJ01000002">
    <property type="protein sequence ID" value="KLK88429.1"/>
    <property type="molecule type" value="Genomic_DNA"/>
</dbReference>
<comment type="caution">
    <text evidence="2">The sequence shown here is derived from an EMBL/GenBank/DDBJ whole genome shotgun (WGS) entry which is preliminary data.</text>
</comment>
<dbReference type="SMART" id="SM00175">
    <property type="entry name" value="RAB"/>
    <property type="match status" value="1"/>
</dbReference>
<dbReference type="InterPro" id="IPR000795">
    <property type="entry name" value="T_Tr_GTP-bd_dom"/>
</dbReference>
<dbReference type="STRING" id="1550566.SZ63_05260"/>
<reference evidence="2 3" key="1">
    <citation type="journal article" date="2015" name="Int. J. Syst. Evol. Microbiol.">
        <title>Methanoculleus sediminis sp. nov., a methanogen from sediments near a submarine mud volcano.</title>
        <authorList>
            <person name="Chen S.C."/>
            <person name="Chen M.F."/>
            <person name="Lai M.C."/>
            <person name="Weng C.Y."/>
            <person name="Wu S.Y."/>
            <person name="Lin S."/>
            <person name="Yang T.F."/>
            <person name="Chen P.C."/>
        </authorList>
    </citation>
    <scope>NUCLEOTIDE SEQUENCE [LARGE SCALE GENOMIC DNA]</scope>
    <source>
        <strain evidence="2 3">S3Fa</strain>
    </source>
</reference>
<proteinExistence type="predicted"/>
<gene>
    <name evidence="2" type="ORF">SZ63_05260</name>
</gene>
<evidence type="ECO:0000313" key="3">
    <source>
        <dbReference type="Proteomes" id="UP000035301"/>
    </source>
</evidence>
<dbReference type="CDD" id="cd00882">
    <property type="entry name" value="Ras_like_GTPase"/>
    <property type="match status" value="1"/>
</dbReference>
<dbReference type="SUPFAM" id="SSF52540">
    <property type="entry name" value="P-loop containing nucleoside triphosphate hydrolases"/>
    <property type="match status" value="1"/>
</dbReference>
<name>A0A0H1R043_9EURY</name>
<dbReference type="RefSeq" id="WP_048182244.1">
    <property type="nucleotide sequence ID" value="NZ_JXOJ01000002.1"/>
</dbReference>
<dbReference type="PANTHER" id="PTHR42708">
    <property type="entry name" value="ATP/GTP-BINDING PROTEIN-RELATED"/>
    <property type="match status" value="1"/>
</dbReference>
<dbReference type="InterPro" id="IPR005225">
    <property type="entry name" value="Small_GTP-bd"/>
</dbReference>
<dbReference type="GO" id="GO:0003924">
    <property type="term" value="F:GTPase activity"/>
    <property type="evidence" value="ECO:0007669"/>
    <property type="project" value="InterPro"/>
</dbReference>
<dbReference type="PATRIC" id="fig|1550566.3.peg.1129"/>
<dbReference type="GO" id="GO:0005525">
    <property type="term" value="F:GTP binding"/>
    <property type="evidence" value="ECO:0007669"/>
    <property type="project" value="InterPro"/>
</dbReference>
<dbReference type="OrthoDB" id="49590at2157"/>
<protein>
    <submittedName>
        <fullName evidence="2">GTP-binding protein</fullName>
    </submittedName>
</protein>
<evidence type="ECO:0000313" key="2">
    <source>
        <dbReference type="EMBL" id="KLK88429.1"/>
    </source>
</evidence>
<feature type="domain" description="Tr-type G" evidence="1">
    <location>
        <begin position="41"/>
        <end position="159"/>
    </location>
</feature>